<keyword evidence="6" id="KW-0445">Lipid transport</keyword>
<dbReference type="GO" id="GO:0034727">
    <property type="term" value="P:piecemeal microautophagy of the nucleus"/>
    <property type="evidence" value="ECO:0007669"/>
    <property type="project" value="TreeGrafter"/>
</dbReference>
<reference evidence="10" key="2">
    <citation type="submission" date="2004-02" db="EMBL/GenBank/DDBJ databases">
        <authorList>
            <consortium name="Genoscope"/>
            <consortium name="Whitehead Institute Centre for Genome Research"/>
        </authorList>
    </citation>
    <scope>NUCLEOTIDE SEQUENCE</scope>
</reference>
<dbReference type="Pfam" id="PF13329">
    <property type="entry name" value="ATG2_CAD"/>
    <property type="match status" value="3"/>
</dbReference>
<reference evidence="10" key="1">
    <citation type="journal article" date="2004" name="Nature">
        <title>Genome duplication in the teleost fish Tetraodon nigroviridis reveals the early vertebrate proto-karyotype.</title>
        <authorList>
            <person name="Jaillon O."/>
            <person name="Aury J.-M."/>
            <person name="Brunet F."/>
            <person name="Petit J.-L."/>
            <person name="Stange-Thomann N."/>
            <person name="Mauceli E."/>
            <person name="Bouneau L."/>
            <person name="Fischer C."/>
            <person name="Ozouf-Costaz C."/>
            <person name="Bernot A."/>
            <person name="Nicaud S."/>
            <person name="Jaffe D."/>
            <person name="Fisher S."/>
            <person name="Lutfalla G."/>
            <person name="Dossat C."/>
            <person name="Segurens B."/>
            <person name="Dasilva C."/>
            <person name="Salanoubat M."/>
            <person name="Levy M."/>
            <person name="Boudet N."/>
            <person name="Castellano S."/>
            <person name="Anthouard V."/>
            <person name="Jubin C."/>
            <person name="Castelli V."/>
            <person name="Katinka M."/>
            <person name="Vacherie B."/>
            <person name="Biemont C."/>
            <person name="Skalli Z."/>
            <person name="Cattolico L."/>
            <person name="Poulain J."/>
            <person name="De Berardinis V."/>
            <person name="Cruaud C."/>
            <person name="Duprat S."/>
            <person name="Brottier P."/>
            <person name="Coutanceau J.-P."/>
            <person name="Gouzy J."/>
            <person name="Parra G."/>
            <person name="Lardier G."/>
            <person name="Chapple C."/>
            <person name="McKernan K.J."/>
            <person name="McEwan P."/>
            <person name="Bosak S."/>
            <person name="Kellis M."/>
            <person name="Volff J.-N."/>
            <person name="Guigo R."/>
            <person name="Zody M.C."/>
            <person name="Mesirov J."/>
            <person name="Lindblad-Toh K."/>
            <person name="Birren B."/>
            <person name="Nusbaum C."/>
            <person name="Kahn D."/>
            <person name="Robinson-Rechavi M."/>
            <person name="Laudet V."/>
            <person name="Schachter V."/>
            <person name="Quetier F."/>
            <person name="Saurin W."/>
            <person name="Scarpelli C."/>
            <person name="Wincker P."/>
            <person name="Lander E.S."/>
            <person name="Weissenbach J."/>
            <person name="Roest Crollius H."/>
        </authorList>
    </citation>
    <scope>NUCLEOTIDE SEQUENCE [LARGE SCALE GENOMIC DNA]</scope>
</reference>
<dbReference type="GO" id="GO:0061723">
    <property type="term" value="P:glycophagy"/>
    <property type="evidence" value="ECO:0007669"/>
    <property type="project" value="TreeGrafter"/>
</dbReference>
<evidence type="ECO:0000256" key="6">
    <source>
        <dbReference type="ARBA" id="ARBA00023055"/>
    </source>
</evidence>
<dbReference type="PANTHER" id="PTHR13190:SF21">
    <property type="entry name" value="AUTOPHAGY-RELATED PROTEIN 2 HOMOLOG A"/>
    <property type="match status" value="1"/>
</dbReference>
<feature type="non-terminal residue" evidence="10">
    <location>
        <position position="1"/>
    </location>
</feature>
<dbReference type="GO" id="GO:0000422">
    <property type="term" value="P:autophagy of mitochondrion"/>
    <property type="evidence" value="ECO:0007669"/>
    <property type="project" value="TreeGrafter"/>
</dbReference>
<dbReference type="GO" id="GO:0005789">
    <property type="term" value="C:endoplasmic reticulum membrane"/>
    <property type="evidence" value="ECO:0007669"/>
    <property type="project" value="UniProtKB-SubCell"/>
</dbReference>
<dbReference type="PANTHER" id="PTHR13190">
    <property type="entry name" value="AUTOPHAGY-RELATED 2, ISOFORM A"/>
    <property type="match status" value="1"/>
</dbReference>
<protein>
    <submittedName>
        <fullName evidence="10">(spotted green pufferfish) hypothetical protein</fullName>
    </submittedName>
</protein>
<evidence type="ECO:0000256" key="1">
    <source>
        <dbReference type="ARBA" id="ARBA00004406"/>
    </source>
</evidence>
<evidence type="ECO:0000256" key="2">
    <source>
        <dbReference type="ARBA" id="ARBA00004623"/>
    </source>
</evidence>
<comment type="subcellular location">
    <subcellularLocation>
        <location evidence="1">Endoplasmic reticulum membrane</location>
        <topology evidence="1">Peripheral membrane protein</topology>
    </subcellularLocation>
    <subcellularLocation>
        <location evidence="2">Preautophagosomal structure membrane</location>
        <topology evidence="2">Peripheral membrane protein</topology>
    </subcellularLocation>
</comment>
<dbReference type="GO" id="GO:0061908">
    <property type="term" value="C:phagophore"/>
    <property type="evidence" value="ECO:0007669"/>
    <property type="project" value="TreeGrafter"/>
</dbReference>
<dbReference type="OrthoDB" id="18982at2759"/>
<comment type="catalytic activity">
    <reaction evidence="9">
        <text>a 1,2-diacyl-sn-glycero-3-phosphoethanolamine(in) = a 1,2-diacyl-sn-glycero-3-phosphoethanolamine(out)</text>
        <dbReference type="Rhea" id="RHEA:38895"/>
        <dbReference type="ChEBI" id="CHEBI:64612"/>
    </reaction>
</comment>
<dbReference type="GO" id="GO:0006869">
    <property type="term" value="P:lipid transport"/>
    <property type="evidence" value="ECO:0007669"/>
    <property type="project" value="UniProtKB-KW"/>
</dbReference>
<evidence type="ECO:0000256" key="9">
    <source>
        <dbReference type="ARBA" id="ARBA00024615"/>
    </source>
</evidence>
<keyword evidence="7" id="KW-0472">Membrane</keyword>
<dbReference type="KEGG" id="tng:GSTEN00031188G001"/>
<keyword evidence="4" id="KW-0813">Transport</keyword>
<dbReference type="GO" id="GO:0034045">
    <property type="term" value="C:phagophore assembly site membrane"/>
    <property type="evidence" value="ECO:0007669"/>
    <property type="project" value="UniProtKB-SubCell"/>
</dbReference>
<evidence type="ECO:0000256" key="3">
    <source>
        <dbReference type="ARBA" id="ARBA00009714"/>
    </source>
</evidence>
<evidence type="ECO:0000256" key="5">
    <source>
        <dbReference type="ARBA" id="ARBA00022824"/>
    </source>
</evidence>
<evidence type="ECO:0000256" key="7">
    <source>
        <dbReference type="ARBA" id="ARBA00023136"/>
    </source>
</evidence>
<evidence type="ECO:0000256" key="8">
    <source>
        <dbReference type="ARBA" id="ARBA00024479"/>
    </source>
</evidence>
<comment type="catalytic activity">
    <reaction evidence="8">
        <text>a 1,2-diacyl-sn-glycero-3-phospho-L-serine(in) = a 1,2-diacyl-sn-glycero-3-phospho-L-serine(out)</text>
        <dbReference type="Rhea" id="RHEA:38663"/>
        <dbReference type="ChEBI" id="CHEBI:57262"/>
    </reaction>
</comment>
<evidence type="ECO:0000313" key="10">
    <source>
        <dbReference type="EMBL" id="CAG09768.1"/>
    </source>
</evidence>
<gene>
    <name evidence="10" type="ORF">GSTENG00031188001</name>
</gene>
<dbReference type="GO" id="GO:0032266">
    <property type="term" value="F:phosphatidylinositol-3-phosphate binding"/>
    <property type="evidence" value="ECO:0007669"/>
    <property type="project" value="TreeGrafter"/>
</dbReference>
<accession>Q4RPB4</accession>
<comment type="similarity">
    <text evidence="3">Belongs to the ATG2 family.</text>
</comment>
<sequence>PFPAVSGPMSRWLFPWSGSIKKRACRYLLQHYLGHFLQERLSLDQLGLDLYNGSGVIKHINLDVWVSFKRGRRLNNVTSPPTSRPLGLLSSSLAGGFATAPEAPVVCVIAKASLYLGGGWDSQGWSSSMTSSMQLAQECLKDPPEASEEPPAQLEGLEMFAQTIETVLRRIKVTFIDTIIRIEHQPRDLQTDVALEVHINRCSGIIETTVKIKQNDMLPGPKLELDGKVGCVHMLLSPDQITHVTDLLAALCVDTEPETKRVGVHSRPLDSDDLRMIEEDLSKQLGSSPRDLEWDAEPNLEPFVTGFENGEMFYSMGPAGMTSSVTSLRSGSELVDSDMESSTHSEFSRQMSFHPLPPGPSGQLEQLKPDVLLRLTLGGLTLTLLQEDPPFQPDRTSSLAQVSQVFFQKLGSFKDSMFSERDFHHLKAGFAKACPHSHLRVTGAAVQVTCELRSGRRNNRAMKSDLSFSRLELLECLWEDGNPQYTEVDVTVTLFGRIIHKYRPYDFVSVQLLQFQKADMYTIGAVPRPCAQLHYSLSEKHLRRRKLRVVRRESVLRVELAELRTELDLDILSRLQRLSKAFGHCPTQTAKPGLVQTQSTEVCSSFTLLSPHATLVLRFPIPDLRPLPKRRTPNQKSVREETLVLEFTELELKHQEAPDLQSEPKNTGQPWAPCLNQLLEASFTDLHGSYEGWNGGSFPCIRVKKDQDSQPSERHRLVACVTRISVRVRGSDTQVPTSGLEGMKLGLLGDMGSAFFESHCELNDKTSSPFSSNRTMFETEEMVIPADPEEMKQFQAQCVAQCQCAVDINLPQAYILLPSKQAFQSIYNRINNDLLMWEPPPPSPDSSFQSRPQLDEFQLCKSAFRLVCSFILVLVSLDFSDSDSEEDEPPFYLANESHGRTQHSAYHATHNLSLLSLTVIINKGRIQARTDKREDQSHGELVLDFEEGKIFSVAQHQNNPNLNFLCIESKQVELYHQAVVKDTPIPQRLEMPSFTPPKHLDPIIYPTGVGVSSVSGREGGQHMLSTAIKVTLDPQKSVKEFLVALRLQGATMRHHMTQMNHSWHEQLVEFLDVIDDPILGYTAPVVITVLHTHLATCAVDYRPLYLPLRVLFTAESFTLSSNIIVDTATLHLRFILDDSALYLSDKCDTDIVDLRRDYVCVLDIDLLELAITTWKGSDKGKLLQPLFELRCSNNVVHLHTCADSCAALVNLLQYLVSQGDLHPPPRQTSPTEIAGQKLPLSESPAAVLPCPPAETAEINQYDLTDALMDTERSHQEECTDPAKRWGACSHGAFLRAHQGEGQPLLQATGELRPASCSQSLPSASEQGGAEGDLRGLASLWRQGLWQQAHVHTRPTCKQVQTVSKSQPRHYVLQVSFQHESYLVPAAGQDGEASVSAGGLVGPGTEQPLSRQVFIVQELEIRDRLASSQINKFLYLYTSESMPRRAHSNMLTVKALQVCPESGLGGPECCLRISLLPLRLNIDQDALFFLKDFFSNLASSVNPYLPVDPAAEGSSALPLKCLSGWIITDKHVVIEQGTFAGILIGLAQLNCSELKLKRLCCRHGLLGVDKVIQYAVTEWVTDIRKNQLPGILGGVGPMHSVVQLFHGVRDLFWLPIEQYRKDGRIIRGLQRGAASFGTSTASAALELSNRLVQAIQATAEMVYDILSPTPPLNRFTITEGRAPSSRPRRAAQPADLREGVAKAYDTVREVTFSLLDRDTHIISWTLVTDCAFVFLSFIQGVIDTAQTLCDVASRGHEQKGLPGAVGGVLRQIPPTVVRPLIVASEATSNLLGGMRNQIKPDARKEDFLKWRIEEGQE</sequence>
<name>Q4RPB4_TETNG</name>
<dbReference type="GO" id="GO:0043495">
    <property type="term" value="F:protein-membrane adaptor activity"/>
    <property type="evidence" value="ECO:0007669"/>
    <property type="project" value="TreeGrafter"/>
</dbReference>
<dbReference type="GO" id="GO:0061709">
    <property type="term" value="P:reticulophagy"/>
    <property type="evidence" value="ECO:0007669"/>
    <property type="project" value="TreeGrafter"/>
</dbReference>
<dbReference type="GO" id="GO:0000045">
    <property type="term" value="P:autophagosome assembly"/>
    <property type="evidence" value="ECO:0007669"/>
    <property type="project" value="TreeGrafter"/>
</dbReference>
<dbReference type="InterPro" id="IPR026849">
    <property type="entry name" value="ATG2"/>
</dbReference>
<keyword evidence="5" id="KW-0256">Endoplasmic reticulum</keyword>
<proteinExistence type="inferred from homology"/>
<organism evidence="10">
    <name type="scientific">Tetraodon nigroviridis</name>
    <name type="common">Spotted green pufferfish</name>
    <name type="synonym">Chelonodon nigroviridis</name>
    <dbReference type="NCBI Taxonomy" id="99883"/>
    <lineage>
        <taxon>Eukaryota</taxon>
        <taxon>Metazoa</taxon>
        <taxon>Chordata</taxon>
        <taxon>Craniata</taxon>
        <taxon>Vertebrata</taxon>
        <taxon>Euteleostomi</taxon>
        <taxon>Actinopterygii</taxon>
        <taxon>Neopterygii</taxon>
        <taxon>Teleostei</taxon>
        <taxon>Neoteleostei</taxon>
        <taxon>Acanthomorphata</taxon>
        <taxon>Eupercaria</taxon>
        <taxon>Tetraodontiformes</taxon>
        <taxon>Tetradontoidea</taxon>
        <taxon>Tetraodontidae</taxon>
        <taxon>Tetraodon</taxon>
    </lineage>
</organism>
<comment type="caution">
    <text evidence="10">The sequence shown here is derived from an EMBL/GenBank/DDBJ whole genome shotgun (WGS) entry which is preliminary data.</text>
</comment>
<dbReference type="EMBL" id="CAAE01015008">
    <property type="protein sequence ID" value="CAG09768.1"/>
    <property type="molecule type" value="Genomic_DNA"/>
</dbReference>
<evidence type="ECO:0000256" key="4">
    <source>
        <dbReference type="ARBA" id="ARBA00022448"/>
    </source>
</evidence>